<dbReference type="OrthoDB" id="7413157at2759"/>
<name>A0A834M992_RHYFE</name>
<feature type="region of interest" description="Disordered" evidence="1">
    <location>
        <begin position="33"/>
        <end position="78"/>
    </location>
</feature>
<proteinExistence type="predicted"/>
<feature type="region of interest" description="Disordered" evidence="1">
    <location>
        <begin position="88"/>
        <end position="107"/>
    </location>
</feature>
<comment type="caution">
    <text evidence="2">The sequence shown here is derived from an EMBL/GenBank/DDBJ whole genome shotgun (WGS) entry which is preliminary data.</text>
</comment>
<feature type="compositionally biased region" description="Polar residues" evidence="1">
    <location>
        <begin position="40"/>
        <end position="75"/>
    </location>
</feature>
<evidence type="ECO:0000313" key="2">
    <source>
        <dbReference type="EMBL" id="KAF7272986.1"/>
    </source>
</evidence>
<organism evidence="2 3">
    <name type="scientific">Rhynchophorus ferrugineus</name>
    <name type="common">Red palm weevil</name>
    <name type="synonym">Curculio ferrugineus</name>
    <dbReference type="NCBI Taxonomy" id="354439"/>
    <lineage>
        <taxon>Eukaryota</taxon>
        <taxon>Metazoa</taxon>
        <taxon>Ecdysozoa</taxon>
        <taxon>Arthropoda</taxon>
        <taxon>Hexapoda</taxon>
        <taxon>Insecta</taxon>
        <taxon>Pterygota</taxon>
        <taxon>Neoptera</taxon>
        <taxon>Endopterygota</taxon>
        <taxon>Coleoptera</taxon>
        <taxon>Polyphaga</taxon>
        <taxon>Cucujiformia</taxon>
        <taxon>Curculionidae</taxon>
        <taxon>Dryophthorinae</taxon>
        <taxon>Rhynchophorus</taxon>
    </lineage>
</organism>
<evidence type="ECO:0000256" key="1">
    <source>
        <dbReference type="SAM" id="MobiDB-lite"/>
    </source>
</evidence>
<protein>
    <submittedName>
        <fullName evidence="2">Uncharacterized protein</fullName>
    </submittedName>
</protein>
<reference evidence="2" key="1">
    <citation type="submission" date="2020-08" db="EMBL/GenBank/DDBJ databases">
        <title>Genome sequencing and assembly of the red palm weevil Rhynchophorus ferrugineus.</title>
        <authorList>
            <person name="Dias G.B."/>
            <person name="Bergman C.M."/>
            <person name="Manee M."/>
        </authorList>
    </citation>
    <scope>NUCLEOTIDE SEQUENCE</scope>
    <source>
        <strain evidence="2">AA-2017</strain>
        <tissue evidence="2">Whole larva</tissue>
    </source>
</reference>
<keyword evidence="3" id="KW-1185">Reference proteome</keyword>
<sequence length="119" mass="12810">MIKREGSVGGHPTATLVGTWKCCLPWCGAPEAKAPPIHQPPSTSVDTIESAPQCQSQSSVVDTPQSVPRSPQQAPLTDILEEDLEGLLEEEEEEDGEKTPLKPLGSRLSVQKKKNVLQS</sequence>
<accession>A0A834M992</accession>
<gene>
    <name evidence="2" type="ORF">GWI33_014273</name>
</gene>
<evidence type="ECO:0000313" key="3">
    <source>
        <dbReference type="Proteomes" id="UP000625711"/>
    </source>
</evidence>
<dbReference type="EMBL" id="JAACXV010013619">
    <property type="protein sequence ID" value="KAF7272986.1"/>
    <property type="molecule type" value="Genomic_DNA"/>
</dbReference>
<dbReference type="Proteomes" id="UP000625711">
    <property type="component" value="Unassembled WGS sequence"/>
</dbReference>
<dbReference type="AlphaFoldDB" id="A0A834M992"/>